<keyword evidence="11" id="KW-1185">Reference proteome</keyword>
<dbReference type="EMBL" id="CAJPWZ010002902">
    <property type="protein sequence ID" value="CAG2247373.1"/>
    <property type="molecule type" value="Genomic_DNA"/>
</dbReference>
<feature type="coiled-coil region" evidence="9">
    <location>
        <begin position="2"/>
        <end position="78"/>
    </location>
</feature>
<comment type="caution">
    <text evidence="10">The sequence shown here is derived from an EMBL/GenBank/DDBJ whole genome shotgun (WGS) entry which is preliminary data.</text>
</comment>
<comment type="subcellular location">
    <subcellularLocation>
        <location evidence="1">Cytoplasm</location>
        <location evidence="1">Cytoskeleton</location>
    </subcellularLocation>
</comment>
<dbReference type="InterPro" id="IPR059182">
    <property type="entry name" value="Khc_C"/>
</dbReference>
<sequence>MIERLKEQMMEQEELISSGKKDYDVLQQEMSRIQTDNESAKDEVKEVLQALEELAMNYDQKSQEVDAKNIENEALAEELSKKTNALQSDYDSTKDSVSHQKKRMADMMSGLLKDLGDIGEIVGGGDSKSLLGTSEKLEEEFTVARLYISRMKSEVKSLVTSNLITEAVKELSDCQLTIQQVNILSNHLRGKSLYFNHEAKMSSLNETIKDIDHKKRLLQENVDSLNEEIAKLRAQEQIHITEKEKVKSDADMTSALEQQMEVHRESHQKQLSGLRDEIDNKQSLIDQLKEQNQKLSLALDKLQIDYDKLKAEESEKTAKLNELTLQIDRKEQARQDLKGLEETVAKELQTLHNLRKLFVQDLQNRVRKSQMKKDDDEDDDIGGNAAQKQKISFLENNLEQLTKVHKQLVRDNADLRCELPKLEKRLRATMERVKALEGALKEAKEGAMRDRKRYQHEVDRIKEAVRQKNLARRGHAAQIAKPIRPGQHPGGSPATGTVIKCVQCIQWKKHSKAFLCPKLYKVIMLF</sequence>
<feature type="coiled-coil region" evidence="9">
    <location>
        <begin position="201"/>
        <end position="464"/>
    </location>
</feature>
<evidence type="ECO:0000256" key="7">
    <source>
        <dbReference type="ARBA" id="ARBA00023175"/>
    </source>
</evidence>
<evidence type="ECO:0000256" key="4">
    <source>
        <dbReference type="ARBA" id="ARBA00022741"/>
    </source>
</evidence>
<evidence type="ECO:0000256" key="1">
    <source>
        <dbReference type="ARBA" id="ARBA00004245"/>
    </source>
</evidence>
<accession>A0A8S3UXL4</accession>
<protein>
    <submittedName>
        <fullName evidence="10">KIF5</fullName>
    </submittedName>
</protein>
<keyword evidence="7" id="KW-0505">Motor protein</keyword>
<dbReference type="OrthoDB" id="3176171at2759"/>
<keyword evidence="4" id="KW-0547">Nucleotide-binding</keyword>
<dbReference type="AlphaFoldDB" id="A0A8S3UXL4"/>
<reference evidence="10" key="1">
    <citation type="submission" date="2021-03" db="EMBL/GenBank/DDBJ databases">
        <authorList>
            <person name="Bekaert M."/>
        </authorList>
    </citation>
    <scope>NUCLEOTIDE SEQUENCE</scope>
</reference>
<evidence type="ECO:0000313" key="10">
    <source>
        <dbReference type="EMBL" id="CAG2247373.1"/>
    </source>
</evidence>
<name>A0A8S3UXL4_MYTED</name>
<evidence type="ECO:0000313" key="11">
    <source>
        <dbReference type="Proteomes" id="UP000683360"/>
    </source>
</evidence>
<keyword evidence="6 9" id="KW-0175">Coiled coil</keyword>
<dbReference type="Proteomes" id="UP000683360">
    <property type="component" value="Unassembled WGS sequence"/>
</dbReference>
<organism evidence="10 11">
    <name type="scientific">Mytilus edulis</name>
    <name type="common">Blue mussel</name>
    <dbReference type="NCBI Taxonomy" id="6550"/>
    <lineage>
        <taxon>Eukaryota</taxon>
        <taxon>Metazoa</taxon>
        <taxon>Spiralia</taxon>
        <taxon>Lophotrochozoa</taxon>
        <taxon>Mollusca</taxon>
        <taxon>Bivalvia</taxon>
        <taxon>Autobranchia</taxon>
        <taxon>Pteriomorphia</taxon>
        <taxon>Mytilida</taxon>
        <taxon>Mytiloidea</taxon>
        <taxon>Mytilidae</taxon>
        <taxon>Mytilinae</taxon>
        <taxon>Mytilus</taxon>
    </lineage>
</organism>
<evidence type="ECO:0000256" key="9">
    <source>
        <dbReference type="SAM" id="Coils"/>
    </source>
</evidence>
<evidence type="ECO:0000256" key="8">
    <source>
        <dbReference type="ARBA" id="ARBA00023212"/>
    </source>
</evidence>
<keyword evidence="8" id="KW-0206">Cytoskeleton</keyword>
<keyword evidence="2" id="KW-0963">Cytoplasm</keyword>
<proteinExistence type="predicted"/>
<keyword evidence="5" id="KW-0067">ATP-binding</keyword>
<evidence type="ECO:0000256" key="3">
    <source>
        <dbReference type="ARBA" id="ARBA00022701"/>
    </source>
</evidence>
<evidence type="ECO:0000256" key="2">
    <source>
        <dbReference type="ARBA" id="ARBA00022490"/>
    </source>
</evidence>
<keyword evidence="3" id="KW-0493">Microtubule</keyword>
<gene>
    <name evidence="10" type="ORF">MEDL_59287</name>
</gene>
<evidence type="ECO:0000256" key="6">
    <source>
        <dbReference type="ARBA" id="ARBA00023054"/>
    </source>
</evidence>
<dbReference type="CDD" id="cd23649">
    <property type="entry name" value="Khc_CBD_cc"/>
    <property type="match status" value="1"/>
</dbReference>
<evidence type="ECO:0000256" key="5">
    <source>
        <dbReference type="ARBA" id="ARBA00022840"/>
    </source>
</evidence>